<dbReference type="AlphaFoldDB" id="A0A4R4WUI8"/>
<proteinExistence type="inferred from homology"/>
<evidence type="ECO:0000256" key="3">
    <source>
        <dbReference type="ARBA" id="ARBA00022729"/>
    </source>
</evidence>
<evidence type="ECO:0000256" key="1">
    <source>
        <dbReference type="ARBA" id="ARBA00011028"/>
    </source>
</evidence>
<feature type="region of interest" description="Disordered" evidence="4">
    <location>
        <begin position="124"/>
        <end position="162"/>
    </location>
</feature>
<dbReference type="EMBL" id="SMKP01000036">
    <property type="protein sequence ID" value="TDD21304.1"/>
    <property type="molecule type" value="Genomic_DNA"/>
</dbReference>
<dbReference type="InterPro" id="IPR006127">
    <property type="entry name" value="ZnuA-like"/>
</dbReference>
<comment type="similarity">
    <text evidence="1">Belongs to the bacterial solute-binding protein 9 family.</text>
</comment>
<reference evidence="6 7" key="1">
    <citation type="submission" date="2019-03" db="EMBL/GenBank/DDBJ databases">
        <title>Draft genome sequences of novel Actinobacteria.</title>
        <authorList>
            <person name="Sahin N."/>
            <person name="Ay H."/>
            <person name="Saygin H."/>
        </authorList>
    </citation>
    <scope>NUCLEOTIDE SEQUENCE [LARGE SCALE GENOMIC DNA]</scope>
    <source>
        <strain evidence="6 7">KC712</strain>
    </source>
</reference>
<dbReference type="Pfam" id="PF01297">
    <property type="entry name" value="ZnuA"/>
    <property type="match status" value="1"/>
</dbReference>
<dbReference type="GO" id="GO:0046872">
    <property type="term" value="F:metal ion binding"/>
    <property type="evidence" value="ECO:0007669"/>
    <property type="project" value="InterPro"/>
</dbReference>
<dbReference type="InterPro" id="IPR050492">
    <property type="entry name" value="Bact_metal-bind_prot9"/>
</dbReference>
<sequence>MISGFSRSCAARLLAGAALITTAACGGGSATTAAEGGKPEVVAAFYPLQWLTEQVGGSDIQVSSLTAPGVEPHDLELGIQQVTAIKNAALTVYVKGVQPAVDDAVEPGTSFDAATAVKTIPAGEHADGHADEPADGHADEHADEHADGHADEHAEEGTEEHNHEVAYDPHLWLDPSRLATVATTLGERLAAADAPHAKAYQDRAAKTAATLGALDQELTKGLSTCETRTIVTAHEAFGYLADRYKLKQVGITLDPETEPSPTRISEVAKIAKAEGVTTIFTEALVSPKVAKVLASQVGAKTAVLDPLESKPSGDYLSAMRDNLKTLQTALGCKA</sequence>
<evidence type="ECO:0000256" key="4">
    <source>
        <dbReference type="SAM" id="MobiDB-lite"/>
    </source>
</evidence>
<evidence type="ECO:0000256" key="2">
    <source>
        <dbReference type="ARBA" id="ARBA00022448"/>
    </source>
</evidence>
<keyword evidence="2" id="KW-0813">Transport</keyword>
<feature type="chain" id="PRO_5038560615" evidence="5">
    <location>
        <begin position="24"/>
        <end position="334"/>
    </location>
</feature>
<dbReference type="GO" id="GO:0030001">
    <property type="term" value="P:metal ion transport"/>
    <property type="evidence" value="ECO:0007669"/>
    <property type="project" value="InterPro"/>
</dbReference>
<dbReference type="PANTHER" id="PTHR42953">
    <property type="entry name" value="HIGH-AFFINITY ZINC UPTAKE SYSTEM PROTEIN ZNUA-RELATED"/>
    <property type="match status" value="1"/>
</dbReference>
<evidence type="ECO:0000313" key="6">
    <source>
        <dbReference type="EMBL" id="TDD21304.1"/>
    </source>
</evidence>
<dbReference type="Proteomes" id="UP000294543">
    <property type="component" value="Unassembled WGS sequence"/>
</dbReference>
<organism evidence="6 7">
    <name type="scientific">Nonomuraea diastatica</name>
    <dbReference type="NCBI Taxonomy" id="1848329"/>
    <lineage>
        <taxon>Bacteria</taxon>
        <taxon>Bacillati</taxon>
        <taxon>Actinomycetota</taxon>
        <taxon>Actinomycetes</taxon>
        <taxon>Streptosporangiales</taxon>
        <taxon>Streptosporangiaceae</taxon>
        <taxon>Nonomuraea</taxon>
    </lineage>
</organism>
<dbReference type="PROSITE" id="PS51257">
    <property type="entry name" value="PROKAR_LIPOPROTEIN"/>
    <property type="match status" value="1"/>
</dbReference>
<comment type="caution">
    <text evidence="6">The sequence shown here is derived from an EMBL/GenBank/DDBJ whole genome shotgun (WGS) entry which is preliminary data.</text>
</comment>
<dbReference type="OrthoDB" id="9810636at2"/>
<dbReference type="SUPFAM" id="SSF53807">
    <property type="entry name" value="Helical backbone' metal receptor"/>
    <property type="match status" value="1"/>
</dbReference>
<evidence type="ECO:0000313" key="7">
    <source>
        <dbReference type="Proteomes" id="UP000294543"/>
    </source>
</evidence>
<protein>
    <submittedName>
        <fullName evidence="6">Zinc ABC transporter substrate-binding protein</fullName>
    </submittedName>
</protein>
<evidence type="ECO:0000256" key="5">
    <source>
        <dbReference type="SAM" id="SignalP"/>
    </source>
</evidence>
<feature type="signal peptide" evidence="5">
    <location>
        <begin position="1"/>
        <end position="23"/>
    </location>
</feature>
<name>A0A4R4WUI8_9ACTN</name>
<accession>A0A4R4WUI8</accession>
<gene>
    <name evidence="6" type="ORF">E1294_15070</name>
</gene>
<keyword evidence="7" id="KW-1185">Reference proteome</keyword>
<dbReference type="PANTHER" id="PTHR42953:SF3">
    <property type="entry name" value="HIGH-AFFINITY ZINC UPTAKE SYSTEM PROTEIN ZNUA"/>
    <property type="match status" value="1"/>
</dbReference>
<dbReference type="Gene3D" id="3.40.50.1980">
    <property type="entry name" value="Nitrogenase molybdenum iron protein domain"/>
    <property type="match status" value="2"/>
</dbReference>
<keyword evidence="3 5" id="KW-0732">Signal</keyword>